<reference evidence="1 2" key="1">
    <citation type="journal article" date="2024" name="G3 (Bethesda)">
        <title>Genome assembly of Hibiscus sabdariffa L. provides insights into metabolisms of medicinal natural products.</title>
        <authorList>
            <person name="Kim T."/>
        </authorList>
    </citation>
    <scope>NUCLEOTIDE SEQUENCE [LARGE SCALE GENOMIC DNA]</scope>
    <source>
        <strain evidence="1">TK-2024</strain>
        <tissue evidence="1">Old leaves</tissue>
    </source>
</reference>
<protein>
    <submittedName>
        <fullName evidence="1">Uncharacterized protein</fullName>
    </submittedName>
</protein>
<evidence type="ECO:0000313" key="2">
    <source>
        <dbReference type="Proteomes" id="UP001472677"/>
    </source>
</evidence>
<evidence type="ECO:0000313" key="1">
    <source>
        <dbReference type="EMBL" id="KAK8551878.1"/>
    </source>
</evidence>
<dbReference type="Proteomes" id="UP001472677">
    <property type="component" value="Unassembled WGS sequence"/>
</dbReference>
<proteinExistence type="predicted"/>
<comment type="caution">
    <text evidence="1">The sequence shown here is derived from an EMBL/GenBank/DDBJ whole genome shotgun (WGS) entry which is preliminary data.</text>
</comment>
<organism evidence="1 2">
    <name type="scientific">Hibiscus sabdariffa</name>
    <name type="common">roselle</name>
    <dbReference type="NCBI Taxonomy" id="183260"/>
    <lineage>
        <taxon>Eukaryota</taxon>
        <taxon>Viridiplantae</taxon>
        <taxon>Streptophyta</taxon>
        <taxon>Embryophyta</taxon>
        <taxon>Tracheophyta</taxon>
        <taxon>Spermatophyta</taxon>
        <taxon>Magnoliopsida</taxon>
        <taxon>eudicotyledons</taxon>
        <taxon>Gunneridae</taxon>
        <taxon>Pentapetalae</taxon>
        <taxon>rosids</taxon>
        <taxon>malvids</taxon>
        <taxon>Malvales</taxon>
        <taxon>Malvaceae</taxon>
        <taxon>Malvoideae</taxon>
        <taxon>Hibiscus</taxon>
    </lineage>
</organism>
<keyword evidence="2" id="KW-1185">Reference proteome</keyword>
<name>A0ABR2E3X0_9ROSI</name>
<accession>A0ABR2E3X0</accession>
<gene>
    <name evidence="1" type="ORF">V6N12_040498</name>
</gene>
<sequence length="80" mass="9412">MQWLPWDAQALRTVSGWKIPSRGLTFPEQCSSRFLWVMHNFSDPVLCTALPYRVKPDLIKGPAHSNLFYQIRIRNSHPRF</sequence>
<dbReference type="EMBL" id="JBBPBM010000020">
    <property type="protein sequence ID" value="KAK8551878.1"/>
    <property type="molecule type" value="Genomic_DNA"/>
</dbReference>